<dbReference type="STRING" id="1445577.A0A010QZQ1"/>
<evidence type="ECO:0000256" key="3">
    <source>
        <dbReference type="ARBA" id="ARBA00022801"/>
    </source>
</evidence>
<evidence type="ECO:0000313" key="7">
    <source>
        <dbReference type="Proteomes" id="UP000020467"/>
    </source>
</evidence>
<name>A0A010QZQ1_9PEZI</name>
<dbReference type="eggNOG" id="KOG3731">
    <property type="taxonomic scope" value="Eukaryota"/>
</dbReference>
<dbReference type="KEGG" id="cfj:CFIO01_07176"/>
<dbReference type="OrthoDB" id="96314at2759"/>
<dbReference type="CDD" id="cd16147">
    <property type="entry name" value="G6S"/>
    <property type="match status" value="1"/>
</dbReference>
<dbReference type="AlphaFoldDB" id="A0A010QZQ1"/>
<comment type="similarity">
    <text evidence="1">Belongs to the sulfatase family.</text>
</comment>
<comment type="caution">
    <text evidence="6">The sequence shown here is derived from an EMBL/GenBank/DDBJ whole genome shotgun (WGS) entry which is preliminary data.</text>
</comment>
<accession>A0A010QZQ1</accession>
<dbReference type="GO" id="GO:0008449">
    <property type="term" value="F:N-acetylglucosamine-6-sulfatase activity"/>
    <property type="evidence" value="ECO:0007669"/>
    <property type="project" value="TreeGrafter"/>
</dbReference>
<gene>
    <name evidence="6" type="ORF">CFIO01_07176</name>
</gene>
<evidence type="ECO:0000259" key="5">
    <source>
        <dbReference type="Pfam" id="PF00884"/>
    </source>
</evidence>
<dbReference type="FunFam" id="3.40.720.10:FF:000051">
    <property type="entry name" value="Arylsulfatase"/>
    <property type="match status" value="1"/>
</dbReference>
<keyword evidence="3" id="KW-0378">Hydrolase</keyword>
<dbReference type="InterPro" id="IPR024607">
    <property type="entry name" value="Sulfatase_CS"/>
</dbReference>
<dbReference type="SUPFAM" id="SSF53649">
    <property type="entry name" value="Alkaline phosphatase-like"/>
    <property type="match status" value="1"/>
</dbReference>
<dbReference type="Proteomes" id="UP000020467">
    <property type="component" value="Unassembled WGS sequence"/>
</dbReference>
<organism evidence="6 7">
    <name type="scientific">Colletotrichum fioriniae PJ7</name>
    <dbReference type="NCBI Taxonomy" id="1445577"/>
    <lineage>
        <taxon>Eukaryota</taxon>
        <taxon>Fungi</taxon>
        <taxon>Dikarya</taxon>
        <taxon>Ascomycota</taxon>
        <taxon>Pezizomycotina</taxon>
        <taxon>Sordariomycetes</taxon>
        <taxon>Hypocreomycetidae</taxon>
        <taxon>Glomerellales</taxon>
        <taxon>Glomerellaceae</taxon>
        <taxon>Colletotrichum</taxon>
        <taxon>Colletotrichum acutatum species complex</taxon>
    </lineage>
</organism>
<reference evidence="6 7" key="1">
    <citation type="submission" date="2014-02" db="EMBL/GenBank/DDBJ databases">
        <title>The genome sequence of Colletotrichum fioriniae PJ7.</title>
        <authorList>
            <person name="Baroncelli R."/>
            <person name="Thon M.R."/>
        </authorList>
    </citation>
    <scope>NUCLEOTIDE SEQUENCE [LARGE SCALE GENOMIC DNA]</scope>
    <source>
        <strain evidence="6 7">PJ7</strain>
    </source>
</reference>
<keyword evidence="7" id="KW-1185">Reference proteome</keyword>
<dbReference type="EMBL" id="JARH01000070">
    <property type="protein sequence ID" value="EXF85767.1"/>
    <property type="molecule type" value="Genomic_DNA"/>
</dbReference>
<protein>
    <submittedName>
        <fullName evidence="6">Sulfatase</fullName>
    </submittedName>
</protein>
<dbReference type="Gene3D" id="3.40.720.10">
    <property type="entry name" value="Alkaline Phosphatase, subunit A"/>
    <property type="match status" value="1"/>
</dbReference>
<evidence type="ECO:0000256" key="1">
    <source>
        <dbReference type="ARBA" id="ARBA00008779"/>
    </source>
</evidence>
<dbReference type="PANTHER" id="PTHR43108">
    <property type="entry name" value="N-ACETYLGLUCOSAMINE-6-SULFATASE FAMILY MEMBER"/>
    <property type="match status" value="1"/>
</dbReference>
<evidence type="ECO:0000256" key="4">
    <source>
        <dbReference type="ARBA" id="ARBA00023180"/>
    </source>
</evidence>
<dbReference type="Pfam" id="PF00884">
    <property type="entry name" value="Sulfatase"/>
    <property type="match status" value="1"/>
</dbReference>
<keyword evidence="4" id="KW-0325">Glycoprotein</keyword>
<proteinExistence type="inferred from homology"/>
<dbReference type="PROSITE" id="PS00523">
    <property type="entry name" value="SULFATASE_1"/>
    <property type="match status" value="1"/>
</dbReference>
<evidence type="ECO:0000256" key="2">
    <source>
        <dbReference type="ARBA" id="ARBA00022729"/>
    </source>
</evidence>
<dbReference type="PANTHER" id="PTHR43108:SF8">
    <property type="entry name" value="SD21168P"/>
    <property type="match status" value="1"/>
</dbReference>
<dbReference type="HOGENOM" id="CLU_006332_4_0_1"/>
<dbReference type="InterPro" id="IPR000917">
    <property type="entry name" value="Sulfatase_N"/>
</dbReference>
<keyword evidence="2" id="KW-0732">Signal</keyword>
<dbReference type="GO" id="GO:0005539">
    <property type="term" value="F:glycosaminoglycan binding"/>
    <property type="evidence" value="ECO:0007669"/>
    <property type="project" value="TreeGrafter"/>
</dbReference>
<sequence>MVNKYNITVQNQSGSQQQYVLFSKPPKVTGKVQGQIWSNVFATGNTPRGSRTTFSVLGQYYAVVATSQGNPSMGVDVDVSSERDVILGSLKDDGTAVPGTTLQLIVAEDAPQFSDSPLPNSAFTNAFEIQTGNDFTVAQAKQGNYLIGLGGSWTGDGQDGPLATFIPEPNLKKSALASAALLLSSNVAAQGDAQTPLVGPDRDAIPPSSRPNIVFVLTDDQDLHMNSLEYIPLIQKRLIEEGTLYKKHFCTTAVCCPSRASLWTGKLAHNTNVTDLNPPYGGFPIFVKNGHNENYLPIWLQKAGYSTYYTGKMFNAHTVWNYDSPHLKGWNSSDFLLDPNTYDYYNATFQRDHEKPVNHLGEYSTDLVAEKAFRFLDEAVDAGKPFFLGIAPIAPHSNVNSSILLPVKGPDDDVPVSDDKFRVSIPLAAKRHEHLFEDAKVPRTENFNPDKPSGADWIRRQPKLTDENVAYNDKHYQGRLRALQAVDELVDGLVERLEKHGILDNTYIFYTTDNGYHISQHRLQPGKECGYEEDINIPLIVRGPGVPKGGVTEAVTAHVDLVPTILSLAGAPLRADFDGAPIPLSTKDLTESPLTREHVNVEYWGWAITESKFGFNGDDTKRIFNNTYKALRAVGEGYNLYYSVWCTNEHELYDMTTDPGQLHNLLHADEAALAAGATLLGYPLKKVLPRLDSLLFVLKSCKGTTCSQPWKALHPTGNVGSLLEALAPRFDEFYTQQTRVQFDHCELGHIVEAEGPQFEHDGAVYWKGSKWSDWT</sequence>
<evidence type="ECO:0000313" key="6">
    <source>
        <dbReference type="EMBL" id="EXF85767.1"/>
    </source>
</evidence>
<feature type="domain" description="Sulfatase N-terminal" evidence="5">
    <location>
        <begin position="211"/>
        <end position="571"/>
    </location>
</feature>
<dbReference type="InterPro" id="IPR017850">
    <property type="entry name" value="Alkaline_phosphatase_core_sf"/>
</dbReference>